<reference evidence="1" key="1">
    <citation type="submission" date="2023-03" db="EMBL/GenBank/DDBJ databases">
        <title>Massive genome expansion in bonnet fungi (Mycena s.s.) driven by repeated elements and novel gene families across ecological guilds.</title>
        <authorList>
            <consortium name="Lawrence Berkeley National Laboratory"/>
            <person name="Harder C.B."/>
            <person name="Miyauchi S."/>
            <person name="Viragh M."/>
            <person name="Kuo A."/>
            <person name="Thoen E."/>
            <person name="Andreopoulos B."/>
            <person name="Lu D."/>
            <person name="Skrede I."/>
            <person name="Drula E."/>
            <person name="Henrissat B."/>
            <person name="Morin E."/>
            <person name="Kohler A."/>
            <person name="Barry K."/>
            <person name="LaButti K."/>
            <person name="Morin E."/>
            <person name="Salamov A."/>
            <person name="Lipzen A."/>
            <person name="Mereny Z."/>
            <person name="Hegedus B."/>
            <person name="Baldrian P."/>
            <person name="Stursova M."/>
            <person name="Weitz H."/>
            <person name="Taylor A."/>
            <person name="Grigoriev I.V."/>
            <person name="Nagy L.G."/>
            <person name="Martin F."/>
            <person name="Kauserud H."/>
        </authorList>
    </citation>
    <scope>NUCLEOTIDE SEQUENCE</scope>
    <source>
        <strain evidence="1">CBHHK067</strain>
    </source>
</reference>
<comment type="caution">
    <text evidence="1">The sequence shown here is derived from an EMBL/GenBank/DDBJ whole genome shotgun (WGS) entry which is preliminary data.</text>
</comment>
<protein>
    <submittedName>
        <fullName evidence="1">Uncharacterized protein</fullName>
    </submittedName>
</protein>
<dbReference type="AlphaFoldDB" id="A0AAD7CY57"/>
<name>A0AAD7CY57_MYCRO</name>
<accession>A0AAD7CY57</accession>
<feature type="non-terminal residue" evidence="1">
    <location>
        <position position="1"/>
    </location>
</feature>
<organism evidence="1 2">
    <name type="scientific">Mycena rosella</name>
    <name type="common">Pink bonnet</name>
    <name type="synonym">Agaricus rosellus</name>
    <dbReference type="NCBI Taxonomy" id="1033263"/>
    <lineage>
        <taxon>Eukaryota</taxon>
        <taxon>Fungi</taxon>
        <taxon>Dikarya</taxon>
        <taxon>Basidiomycota</taxon>
        <taxon>Agaricomycotina</taxon>
        <taxon>Agaricomycetes</taxon>
        <taxon>Agaricomycetidae</taxon>
        <taxon>Agaricales</taxon>
        <taxon>Marasmiineae</taxon>
        <taxon>Mycenaceae</taxon>
        <taxon>Mycena</taxon>
    </lineage>
</organism>
<proteinExistence type="predicted"/>
<gene>
    <name evidence="1" type="ORF">B0H17DRAFT_226209</name>
</gene>
<keyword evidence="2" id="KW-1185">Reference proteome</keyword>
<evidence type="ECO:0000313" key="1">
    <source>
        <dbReference type="EMBL" id="KAJ7668033.1"/>
    </source>
</evidence>
<evidence type="ECO:0000313" key="2">
    <source>
        <dbReference type="Proteomes" id="UP001221757"/>
    </source>
</evidence>
<dbReference type="Proteomes" id="UP001221757">
    <property type="component" value="Unassembled WGS sequence"/>
</dbReference>
<dbReference type="EMBL" id="JARKIE010000199">
    <property type="protein sequence ID" value="KAJ7668033.1"/>
    <property type="molecule type" value="Genomic_DNA"/>
</dbReference>
<sequence length="259" mass="28829">MAHLIRSAKSGNDWTENELAAYNIHVQEQTLQDFFGVEVVEALPDVGASLSAFSTTEDRINAPDDDTYRLLHFLDLAHMPKVGQAAAVDLFTEKLLTKLEYAEGRRIIMIQQVLPLFICGSSCSAQTDVCVLDSNGSLLLVQAAKRLDNNADPEPQVIAEAIAAFQRNNFIRERELHLPVLDQMVIPAMTMHGTLPTFYKITVTAALDAAVKTGVFPAAATTVYRHIPWLPRRNSEGMKNLANRSILLRYLEAFKQFVM</sequence>